<proteinExistence type="predicted"/>
<dbReference type="PANTHER" id="PTHR45631:SF44">
    <property type="entry name" value="CARBOHYDRATE-BINDING PROTEIN OF THE ER PROTEIN"/>
    <property type="match status" value="1"/>
</dbReference>
<gene>
    <name evidence="4" type="ORF">Slati_2342300</name>
</gene>
<protein>
    <submittedName>
        <fullName evidence="4">Leucine-rich repeat receptor-like serine/threonine-protein kinase</fullName>
    </submittedName>
</protein>
<accession>A0AAW2WAI8</accession>
<feature type="signal peptide" evidence="2">
    <location>
        <begin position="1"/>
        <end position="18"/>
    </location>
</feature>
<feature type="chain" id="PRO_5044025371" evidence="2">
    <location>
        <begin position="19"/>
        <end position="412"/>
    </location>
</feature>
<dbReference type="PANTHER" id="PTHR45631">
    <property type="entry name" value="OS07G0107800 PROTEIN-RELATED"/>
    <property type="match status" value="1"/>
</dbReference>
<dbReference type="InterPro" id="IPR024788">
    <property type="entry name" value="Malectin-like_Carb-bd_dom"/>
</dbReference>
<dbReference type="AlphaFoldDB" id="A0AAW2WAI8"/>
<keyword evidence="4" id="KW-0418">Kinase</keyword>
<keyword evidence="2" id="KW-0732">Signal</keyword>
<reference evidence="4" key="1">
    <citation type="submission" date="2020-06" db="EMBL/GenBank/DDBJ databases">
        <authorList>
            <person name="Li T."/>
            <person name="Hu X."/>
            <person name="Zhang T."/>
            <person name="Song X."/>
            <person name="Zhang H."/>
            <person name="Dai N."/>
            <person name="Sheng W."/>
            <person name="Hou X."/>
            <person name="Wei L."/>
        </authorList>
    </citation>
    <scope>NUCLEOTIDE SEQUENCE</scope>
    <source>
        <strain evidence="4">KEN1</strain>
        <tissue evidence="4">Leaf</tissue>
    </source>
</reference>
<evidence type="ECO:0000256" key="2">
    <source>
        <dbReference type="SAM" id="SignalP"/>
    </source>
</evidence>
<evidence type="ECO:0000313" key="4">
    <source>
        <dbReference type="EMBL" id="KAL0438593.1"/>
    </source>
</evidence>
<evidence type="ECO:0000256" key="1">
    <source>
        <dbReference type="ARBA" id="ARBA00004167"/>
    </source>
</evidence>
<feature type="domain" description="Malectin-like" evidence="3">
    <location>
        <begin position="31"/>
        <end position="374"/>
    </location>
</feature>
<keyword evidence="4" id="KW-0808">Transferase</keyword>
<comment type="subcellular location">
    <subcellularLocation>
        <location evidence="1">Membrane</location>
        <topology evidence="1">Single-pass membrane protein</topology>
    </subcellularLocation>
</comment>
<dbReference type="GO" id="GO:0016301">
    <property type="term" value="F:kinase activity"/>
    <property type="evidence" value="ECO:0007669"/>
    <property type="project" value="UniProtKB-KW"/>
</dbReference>
<evidence type="ECO:0000259" key="3">
    <source>
        <dbReference type="Pfam" id="PF12819"/>
    </source>
</evidence>
<sequence>MEKLVAILLLVSAVGARAASFPFILNYVLRIDCGLTGKTTEHYNNQTWFPDSFFMDPGKTKQINSETHRNVSQVLTTLRYFPNGEDKHNCYRLPLVNTHKFIFRSGFYYGNYDGKSQPRVFDLSLGGQPWATVNSSASTEGPVFQELVYAPKNDNISVCLMGRKESGGTPFISSLEATYLDEGETDNRTVYGMMRNGTAYHLVARLNFGGHDQVIEPWSGMADVCEERLNRYWTPQPMRGYTNLTFAATSCSGTAYENRPPNSVINTAISPTNASQSIYVPVNLPTTTPQSAYIVLYFYQNRIIDGPPENLNGTRNMDVYIDGVMRRNVKLQGFRSGEVVTLYPVLVQGTVNVTISPANGTVLPPLLIGMEVYYATELAEEASSSNGVFKISCSVIVVGVCQLIVSVFFGLA</sequence>
<dbReference type="EMBL" id="JACGWN010000008">
    <property type="protein sequence ID" value="KAL0438593.1"/>
    <property type="molecule type" value="Genomic_DNA"/>
</dbReference>
<dbReference type="GO" id="GO:0016020">
    <property type="term" value="C:membrane"/>
    <property type="evidence" value="ECO:0007669"/>
    <property type="project" value="UniProtKB-SubCell"/>
</dbReference>
<keyword evidence="4" id="KW-0675">Receptor</keyword>
<reference evidence="4" key="2">
    <citation type="journal article" date="2024" name="Plant">
        <title>Genomic evolution and insights into agronomic trait innovations of Sesamum species.</title>
        <authorList>
            <person name="Miao H."/>
            <person name="Wang L."/>
            <person name="Qu L."/>
            <person name="Liu H."/>
            <person name="Sun Y."/>
            <person name="Le M."/>
            <person name="Wang Q."/>
            <person name="Wei S."/>
            <person name="Zheng Y."/>
            <person name="Lin W."/>
            <person name="Duan Y."/>
            <person name="Cao H."/>
            <person name="Xiong S."/>
            <person name="Wang X."/>
            <person name="Wei L."/>
            <person name="Li C."/>
            <person name="Ma Q."/>
            <person name="Ju M."/>
            <person name="Zhao R."/>
            <person name="Li G."/>
            <person name="Mu C."/>
            <person name="Tian Q."/>
            <person name="Mei H."/>
            <person name="Zhang T."/>
            <person name="Gao T."/>
            <person name="Zhang H."/>
        </authorList>
    </citation>
    <scope>NUCLEOTIDE SEQUENCE</scope>
    <source>
        <strain evidence="4">KEN1</strain>
    </source>
</reference>
<dbReference type="Gene3D" id="2.60.120.430">
    <property type="entry name" value="Galactose-binding lectin"/>
    <property type="match status" value="1"/>
</dbReference>
<name>A0AAW2WAI8_9LAMI</name>
<dbReference type="Pfam" id="PF12819">
    <property type="entry name" value="Malectin_like"/>
    <property type="match status" value="1"/>
</dbReference>
<organism evidence="4">
    <name type="scientific">Sesamum latifolium</name>
    <dbReference type="NCBI Taxonomy" id="2727402"/>
    <lineage>
        <taxon>Eukaryota</taxon>
        <taxon>Viridiplantae</taxon>
        <taxon>Streptophyta</taxon>
        <taxon>Embryophyta</taxon>
        <taxon>Tracheophyta</taxon>
        <taxon>Spermatophyta</taxon>
        <taxon>Magnoliopsida</taxon>
        <taxon>eudicotyledons</taxon>
        <taxon>Gunneridae</taxon>
        <taxon>Pentapetalae</taxon>
        <taxon>asterids</taxon>
        <taxon>lamiids</taxon>
        <taxon>Lamiales</taxon>
        <taxon>Pedaliaceae</taxon>
        <taxon>Sesamum</taxon>
    </lineage>
</organism>
<comment type="caution">
    <text evidence="4">The sequence shown here is derived from an EMBL/GenBank/DDBJ whole genome shotgun (WGS) entry which is preliminary data.</text>
</comment>